<dbReference type="AlphaFoldDB" id="A0A941I3C1"/>
<keyword evidence="1" id="KW-0732">Signal</keyword>
<reference evidence="2 3" key="1">
    <citation type="submission" date="2021-04" db="EMBL/GenBank/DDBJ databases">
        <title>novel species isolated from subtropical streams in China.</title>
        <authorList>
            <person name="Lu H."/>
        </authorList>
    </citation>
    <scope>NUCLEOTIDE SEQUENCE [LARGE SCALE GENOMIC DNA]</scope>
    <source>
        <strain evidence="2 3">BYS107W</strain>
    </source>
</reference>
<evidence type="ECO:0000313" key="3">
    <source>
        <dbReference type="Proteomes" id="UP000680158"/>
    </source>
</evidence>
<evidence type="ECO:0000256" key="1">
    <source>
        <dbReference type="SAM" id="SignalP"/>
    </source>
</evidence>
<keyword evidence="3" id="KW-1185">Reference proteome</keyword>
<evidence type="ECO:0008006" key="4">
    <source>
        <dbReference type="Google" id="ProtNLM"/>
    </source>
</evidence>
<protein>
    <recommendedName>
        <fullName evidence="4">Outer membrane protein beta-barrel domain-containing protein</fullName>
    </recommendedName>
</protein>
<dbReference type="RefSeq" id="WP_212684660.1">
    <property type="nucleotide sequence ID" value="NZ_JAGSPM010000006.1"/>
</dbReference>
<organism evidence="2 3">
    <name type="scientific">Undibacterium baiyunense</name>
    <dbReference type="NCBI Taxonomy" id="2828731"/>
    <lineage>
        <taxon>Bacteria</taxon>
        <taxon>Pseudomonadati</taxon>
        <taxon>Pseudomonadota</taxon>
        <taxon>Betaproteobacteria</taxon>
        <taxon>Burkholderiales</taxon>
        <taxon>Oxalobacteraceae</taxon>
        <taxon>Undibacterium</taxon>
    </lineage>
</organism>
<gene>
    <name evidence="2" type="ORF">KDM92_11840</name>
</gene>
<proteinExistence type="predicted"/>
<evidence type="ECO:0000313" key="2">
    <source>
        <dbReference type="EMBL" id="MBR7747277.1"/>
    </source>
</evidence>
<dbReference type="Proteomes" id="UP000680158">
    <property type="component" value="Unassembled WGS sequence"/>
</dbReference>
<feature type="chain" id="PRO_5037781455" description="Outer membrane protein beta-barrel domain-containing protein" evidence="1">
    <location>
        <begin position="25"/>
        <end position="240"/>
    </location>
</feature>
<dbReference type="EMBL" id="JAGSPM010000006">
    <property type="protein sequence ID" value="MBR7747277.1"/>
    <property type="molecule type" value="Genomic_DNA"/>
</dbReference>
<feature type="signal peptide" evidence="1">
    <location>
        <begin position="1"/>
        <end position="24"/>
    </location>
</feature>
<name>A0A941I3C1_9BURK</name>
<sequence>MFSKKSLRVVGGGLLLACSGLASAGNDFAQLKTLSQPEFKRLASDFTSVASYKAVTPAAALGITGFDVGGELSITQLGNSAVWKKAGSDVSTLIVPRLHIHKGLPLNIDIGASLSAVPDSNIKLMGLEARYALLEGNVALPAISVRGAYSKLSGVNELGFNSKSVEFLVSKGFVMFTPYVGAGRVWGNLSPNVIGLRKESTTANKLFAGLNANLGLMNLAAEVDRTGDNDTVSVKLGFRW</sequence>
<accession>A0A941I3C1</accession>
<comment type="caution">
    <text evidence="2">The sequence shown here is derived from an EMBL/GenBank/DDBJ whole genome shotgun (WGS) entry which is preliminary data.</text>
</comment>